<organism evidence="2 3">
    <name type="scientific">Liparis tanakae</name>
    <name type="common">Tanaka's snailfish</name>
    <dbReference type="NCBI Taxonomy" id="230148"/>
    <lineage>
        <taxon>Eukaryota</taxon>
        <taxon>Metazoa</taxon>
        <taxon>Chordata</taxon>
        <taxon>Craniata</taxon>
        <taxon>Vertebrata</taxon>
        <taxon>Euteleostomi</taxon>
        <taxon>Actinopterygii</taxon>
        <taxon>Neopterygii</taxon>
        <taxon>Teleostei</taxon>
        <taxon>Neoteleostei</taxon>
        <taxon>Acanthomorphata</taxon>
        <taxon>Eupercaria</taxon>
        <taxon>Perciformes</taxon>
        <taxon>Cottioidei</taxon>
        <taxon>Cottales</taxon>
        <taxon>Liparidae</taxon>
        <taxon>Liparis</taxon>
    </lineage>
</organism>
<keyword evidence="3" id="KW-1185">Reference proteome</keyword>
<dbReference type="InterPro" id="IPR013783">
    <property type="entry name" value="Ig-like_fold"/>
</dbReference>
<sequence length="94" mass="10356">MCFEFPAEAVETSCCPDVSGESRVGRLLERSDRAADNDGGMTAQLPSTITSFLQTGLRPGEEYTVNLVALRDQGRSQPVTATVATRTYERKRER</sequence>
<proteinExistence type="predicted"/>
<dbReference type="Gene3D" id="2.60.40.10">
    <property type="entry name" value="Immunoglobulins"/>
    <property type="match status" value="1"/>
</dbReference>
<reference evidence="2 3" key="1">
    <citation type="submission" date="2019-03" db="EMBL/GenBank/DDBJ databases">
        <title>First draft genome of Liparis tanakae, snailfish: a comprehensive survey of snailfish specific genes.</title>
        <authorList>
            <person name="Kim W."/>
            <person name="Song I."/>
            <person name="Jeong J.-H."/>
            <person name="Kim D."/>
            <person name="Kim S."/>
            <person name="Ryu S."/>
            <person name="Song J.Y."/>
            <person name="Lee S.K."/>
        </authorList>
    </citation>
    <scope>NUCLEOTIDE SEQUENCE [LARGE SCALE GENOMIC DNA]</scope>
    <source>
        <tissue evidence="2">Muscle</tissue>
    </source>
</reference>
<accession>A0A4Z2FA74</accession>
<comment type="caution">
    <text evidence="2">The sequence shown here is derived from an EMBL/GenBank/DDBJ whole genome shotgun (WGS) entry which is preliminary data.</text>
</comment>
<evidence type="ECO:0000313" key="3">
    <source>
        <dbReference type="Proteomes" id="UP000314294"/>
    </source>
</evidence>
<name>A0A4Z2FA74_9TELE</name>
<dbReference type="SUPFAM" id="SSF49265">
    <property type="entry name" value="Fibronectin type III"/>
    <property type="match status" value="1"/>
</dbReference>
<evidence type="ECO:0000313" key="2">
    <source>
        <dbReference type="EMBL" id="TNN37262.1"/>
    </source>
</evidence>
<dbReference type="EMBL" id="SRLO01001512">
    <property type="protein sequence ID" value="TNN37262.1"/>
    <property type="molecule type" value="Genomic_DNA"/>
</dbReference>
<protein>
    <submittedName>
        <fullName evidence="2">Tenascin-R</fullName>
    </submittedName>
</protein>
<dbReference type="CDD" id="cd00063">
    <property type="entry name" value="FN3"/>
    <property type="match status" value="1"/>
</dbReference>
<feature type="region of interest" description="Disordered" evidence="1">
    <location>
        <begin position="74"/>
        <end position="94"/>
    </location>
</feature>
<evidence type="ECO:0000256" key="1">
    <source>
        <dbReference type="SAM" id="MobiDB-lite"/>
    </source>
</evidence>
<gene>
    <name evidence="2" type="primary">TNR_2</name>
    <name evidence="2" type="ORF">EYF80_052580</name>
</gene>
<feature type="compositionally biased region" description="Polar residues" evidence="1">
    <location>
        <begin position="75"/>
        <end position="85"/>
    </location>
</feature>
<dbReference type="Proteomes" id="UP000314294">
    <property type="component" value="Unassembled WGS sequence"/>
</dbReference>
<dbReference type="InterPro" id="IPR003961">
    <property type="entry name" value="FN3_dom"/>
</dbReference>
<dbReference type="OrthoDB" id="6130531at2759"/>
<dbReference type="InterPro" id="IPR036116">
    <property type="entry name" value="FN3_sf"/>
</dbReference>
<dbReference type="AlphaFoldDB" id="A0A4Z2FA74"/>